<evidence type="ECO:0000259" key="7">
    <source>
        <dbReference type="Pfam" id="PF01593"/>
    </source>
</evidence>
<dbReference type="InterPro" id="IPR050281">
    <property type="entry name" value="Flavin_monoamine_oxidase"/>
</dbReference>
<accession>A0AAW3N053</accession>
<dbReference type="Gene3D" id="1.10.405.10">
    <property type="entry name" value="Guanine Nucleotide Dissociation Inhibitor, domain 1"/>
    <property type="match status" value="1"/>
</dbReference>
<dbReference type="GO" id="GO:0009851">
    <property type="term" value="P:auxin biosynthetic process"/>
    <property type="evidence" value="ECO:0007669"/>
    <property type="project" value="UniProtKB-KW"/>
</dbReference>
<dbReference type="Pfam" id="PF01593">
    <property type="entry name" value="Amino_oxidase"/>
    <property type="match status" value="1"/>
</dbReference>
<comment type="caution">
    <text evidence="8">The sequence shown here is derived from an EMBL/GenBank/DDBJ whole genome shotgun (WGS) entry which is preliminary data.</text>
</comment>
<dbReference type="GO" id="GO:0050361">
    <property type="term" value="F:tryptophan 2-monooxygenase activity"/>
    <property type="evidence" value="ECO:0007669"/>
    <property type="project" value="UniProtKB-EC"/>
</dbReference>
<dbReference type="Gene3D" id="1.10.10.1620">
    <property type="match status" value="1"/>
</dbReference>
<dbReference type="InterPro" id="IPR002937">
    <property type="entry name" value="Amino_oxidase"/>
</dbReference>
<dbReference type="InterPro" id="IPR036188">
    <property type="entry name" value="FAD/NAD-bd_sf"/>
</dbReference>
<reference evidence="8 9" key="1">
    <citation type="submission" date="2015-11" db="EMBL/GenBank/DDBJ databases">
        <title>Expanding the genomic diversity of Burkholderia species for the development of highly accurate diagnostics.</title>
        <authorList>
            <person name="Sahl J."/>
            <person name="Keim P."/>
            <person name="Wagner D."/>
        </authorList>
    </citation>
    <scope>NUCLEOTIDE SEQUENCE [LARGE SCALE GENOMIC DNA]</scope>
    <source>
        <strain evidence="8 9">MSMB1137WGS</strain>
    </source>
</reference>
<dbReference type="GO" id="GO:0009063">
    <property type="term" value="P:amino acid catabolic process"/>
    <property type="evidence" value="ECO:0007669"/>
    <property type="project" value="TreeGrafter"/>
</dbReference>
<dbReference type="EMBL" id="LPDO01000130">
    <property type="protein sequence ID" value="KVT45132.1"/>
    <property type="molecule type" value="Genomic_DNA"/>
</dbReference>
<dbReference type="EC" id="1.13.12.3" evidence="3"/>
<evidence type="ECO:0000313" key="8">
    <source>
        <dbReference type="EMBL" id="KVT45132.1"/>
    </source>
</evidence>
<evidence type="ECO:0000256" key="3">
    <source>
        <dbReference type="ARBA" id="ARBA00012535"/>
    </source>
</evidence>
<dbReference type="SUPFAM" id="SSF54373">
    <property type="entry name" value="FAD-linked reductases, C-terminal domain"/>
    <property type="match status" value="1"/>
</dbReference>
<dbReference type="PANTHER" id="PTHR10742">
    <property type="entry name" value="FLAVIN MONOAMINE OXIDASE"/>
    <property type="match status" value="1"/>
</dbReference>
<evidence type="ECO:0000256" key="1">
    <source>
        <dbReference type="ARBA" id="ARBA00004814"/>
    </source>
</evidence>
<comment type="pathway">
    <text evidence="1">Plant hormone metabolism; auxin biosynthesis.</text>
</comment>
<dbReference type="AlphaFoldDB" id="A0AAW3N053"/>
<dbReference type="Proteomes" id="UP000056732">
    <property type="component" value="Unassembled WGS sequence"/>
</dbReference>
<evidence type="ECO:0000256" key="5">
    <source>
        <dbReference type="ARBA" id="ARBA00023070"/>
    </source>
</evidence>
<organism evidence="8 9">
    <name type="scientific">Burkholderia ubonensis</name>
    <dbReference type="NCBI Taxonomy" id="101571"/>
    <lineage>
        <taxon>Bacteria</taxon>
        <taxon>Pseudomonadati</taxon>
        <taxon>Pseudomonadota</taxon>
        <taxon>Betaproteobacteria</taxon>
        <taxon>Burkholderiales</taxon>
        <taxon>Burkholderiaceae</taxon>
        <taxon>Burkholderia</taxon>
        <taxon>Burkholderia cepacia complex</taxon>
    </lineage>
</organism>
<comment type="catalytic activity">
    <reaction evidence="6">
        <text>L-tryptophan + O2 = indole-3-acetamide + CO2 + H2O</text>
        <dbReference type="Rhea" id="RHEA:16165"/>
        <dbReference type="ChEBI" id="CHEBI:15377"/>
        <dbReference type="ChEBI" id="CHEBI:15379"/>
        <dbReference type="ChEBI" id="CHEBI:16031"/>
        <dbReference type="ChEBI" id="CHEBI:16526"/>
        <dbReference type="ChEBI" id="CHEBI:57912"/>
        <dbReference type="EC" id="1.13.12.3"/>
    </reaction>
</comment>
<comment type="similarity">
    <text evidence="2">Belongs to the tryptophan 2-monooxygenase family.</text>
</comment>
<evidence type="ECO:0000256" key="6">
    <source>
        <dbReference type="ARBA" id="ARBA00047321"/>
    </source>
</evidence>
<dbReference type="RefSeq" id="WP_059932678.1">
    <property type="nucleotide sequence ID" value="NZ_LPDO01000130.1"/>
</dbReference>
<evidence type="ECO:0000313" key="9">
    <source>
        <dbReference type="Proteomes" id="UP000056732"/>
    </source>
</evidence>
<dbReference type="PANTHER" id="PTHR10742:SF342">
    <property type="entry name" value="AMINE OXIDASE"/>
    <property type="match status" value="1"/>
</dbReference>
<feature type="domain" description="Amine oxidase" evidence="7">
    <location>
        <begin position="65"/>
        <end position="545"/>
    </location>
</feature>
<keyword evidence="5" id="KW-0073">Auxin biosynthesis</keyword>
<protein>
    <recommendedName>
        <fullName evidence="4">Tryptophan 2-monooxygenase</fullName>
        <ecNumber evidence="3">1.13.12.3</ecNumber>
    </recommendedName>
</protein>
<name>A0AAW3N053_9BURK</name>
<gene>
    <name evidence="8" type="ORF">WK53_16815</name>
</gene>
<evidence type="ECO:0000256" key="2">
    <source>
        <dbReference type="ARBA" id="ARBA00005833"/>
    </source>
</evidence>
<dbReference type="Gene3D" id="3.50.50.60">
    <property type="entry name" value="FAD/NAD(P)-binding domain"/>
    <property type="match status" value="1"/>
</dbReference>
<dbReference type="GO" id="GO:0001716">
    <property type="term" value="F:L-amino-acid oxidase activity"/>
    <property type="evidence" value="ECO:0007669"/>
    <property type="project" value="TreeGrafter"/>
</dbReference>
<dbReference type="Gene3D" id="3.90.660.10">
    <property type="match status" value="2"/>
</dbReference>
<proteinExistence type="inferred from homology"/>
<sequence>MTDTNQLSQAAALRRETFRKAMFEHWGAHLFKQRAGKPVRARASTRLTGQRKLGDLKVGIVGGGMAGLYAGLLLQELGIQFEIFEAAPTPGGRVRTHYFNNGSHQYAEMGAMRFPHNSMQSRLFNFWDYLNETSRQHPGAQLIPRIPYVMHDATPSPSAGNLLCYNGKQPVTRNRAAADNATLGFDQALSGPEYEPFREGGKLKPAATLMDAALDVFIKKFEDEGIDSAWAYMMTYDSYSARSYLEEVGDGTTPYPSRLVDYLETVLSYSGMLDLALTEMVLDLFSFTSTEHWFAMDGGTSRITDEMVNRLPSTTIRTGARVTRLEETDAGAVIHYDHGSGTRPNAARFDRVFVTLANSALRFIDTPSTWAAGKYEAIRMLKMTNATKIALGFKTRFWEQPGPYSDGMKGGQSDTDLPVRSIVYPSFGIGEDGPAYLLGSYCWQNDADKFSHLSDTEMLDVALRSVVHLHGDVAREQYLGHGAAIVWNKEAYVGGGFEFFQAAQFGEIFQNAQAPDGLFNFAGEHLDMVHYWIAGALNSAYRVVWETLILEGLDSKTNLDTLREALGGGELNPTMIPHVEGSIQLFNQLFEAAAAA</sequence>
<evidence type="ECO:0000256" key="4">
    <source>
        <dbReference type="ARBA" id="ARBA00017871"/>
    </source>
</evidence>
<dbReference type="SUPFAM" id="SSF51905">
    <property type="entry name" value="FAD/NAD(P)-binding domain"/>
    <property type="match status" value="1"/>
</dbReference>